<sequence length="100" mass="10559">MSDELFVDGISGIGFGKGAVRIDFFALSADSLDGKGKPAKERKQRLVMTTEGFIESFAMLAGVMEKLKTAGLVAKRPAADGGKTQKPPQENDPGSPSPNF</sequence>
<name>E1JVF9_SOLFR</name>
<organism evidence="2 3">
    <name type="scientific">Solidesulfovibrio fructosivorans JJ]</name>
    <dbReference type="NCBI Taxonomy" id="596151"/>
    <lineage>
        <taxon>Bacteria</taxon>
        <taxon>Pseudomonadati</taxon>
        <taxon>Thermodesulfobacteriota</taxon>
        <taxon>Desulfovibrionia</taxon>
        <taxon>Desulfovibrionales</taxon>
        <taxon>Desulfovibrionaceae</taxon>
        <taxon>Solidesulfovibrio</taxon>
    </lineage>
</organism>
<accession>E1JVF9</accession>
<keyword evidence="3" id="KW-1185">Reference proteome</keyword>
<protein>
    <submittedName>
        <fullName evidence="2">Uncharacterized protein</fullName>
    </submittedName>
</protein>
<feature type="region of interest" description="Disordered" evidence="1">
    <location>
        <begin position="74"/>
        <end position="100"/>
    </location>
</feature>
<dbReference type="Proteomes" id="UP000006250">
    <property type="component" value="Unassembled WGS sequence"/>
</dbReference>
<dbReference type="AlphaFoldDB" id="E1JVF9"/>
<reference evidence="2 3" key="1">
    <citation type="submission" date="2010-08" db="EMBL/GenBank/DDBJ databases">
        <title>The draft genome of Desulfovibrio fructosovorans JJ.</title>
        <authorList>
            <consortium name="US DOE Joint Genome Institute (JGI-PGF)"/>
            <person name="Lucas S."/>
            <person name="Copeland A."/>
            <person name="Lapidus A."/>
            <person name="Cheng J.-F."/>
            <person name="Bruce D."/>
            <person name="Goodwin L."/>
            <person name="Pitluck S."/>
            <person name="Land M.L."/>
            <person name="Hauser L."/>
            <person name="Chang Y.-J."/>
            <person name="Jeffries C."/>
            <person name="Wall J.D."/>
            <person name="Stahl D.A."/>
            <person name="Arkin A.P."/>
            <person name="Dehal P."/>
            <person name="Stolyar S.M."/>
            <person name="Hazen T.C."/>
            <person name="Woyke T.J."/>
        </authorList>
    </citation>
    <scope>NUCLEOTIDE SEQUENCE [LARGE SCALE GENOMIC DNA]</scope>
    <source>
        <strain evidence="2 3">JJ</strain>
    </source>
</reference>
<dbReference type="eggNOG" id="ENOG5033BQN">
    <property type="taxonomic scope" value="Bacteria"/>
</dbReference>
<proteinExistence type="predicted"/>
<dbReference type="EMBL" id="AECZ01000008">
    <property type="protein sequence ID" value="EFL51753.1"/>
    <property type="molecule type" value="Genomic_DNA"/>
</dbReference>
<gene>
    <name evidence="2" type="ORF">DesfrDRAFT_1608</name>
</gene>
<dbReference type="STRING" id="596151.DesfrDRAFT_1608"/>
<comment type="caution">
    <text evidence="2">The sequence shown here is derived from an EMBL/GenBank/DDBJ whole genome shotgun (WGS) entry which is preliminary data.</text>
</comment>
<evidence type="ECO:0000313" key="3">
    <source>
        <dbReference type="Proteomes" id="UP000006250"/>
    </source>
</evidence>
<dbReference type="RefSeq" id="WP_005992786.1">
    <property type="nucleotide sequence ID" value="NZ_AECZ01000008.1"/>
</dbReference>
<evidence type="ECO:0000313" key="2">
    <source>
        <dbReference type="EMBL" id="EFL51753.1"/>
    </source>
</evidence>
<evidence type="ECO:0000256" key="1">
    <source>
        <dbReference type="SAM" id="MobiDB-lite"/>
    </source>
</evidence>